<sequence length="225" mass="24117">MSLPEPLLRADWPRERLLRHGAATLSDPELLALALRTGVAGCNAVQLGHDLLRRFGGLRGLLGTSPAELQVVPGLGTAKACVLAAVLELARRTLEEDLVRQDALANPDLVRRYCQAALGHRKVEHCIALYLDARLKLIICAEVARGTLTQAQIYPREIVREALRHHAAALILAHNHPGGTAAASAADIAMTRQIRQALALIDVRLIDHVIVAGAATVSMAAQGHL</sequence>
<dbReference type="OrthoDB" id="9804482at2"/>
<dbReference type="Proteomes" id="UP000007564">
    <property type="component" value="Chromosome"/>
</dbReference>
<dbReference type="AlphaFoldDB" id="A0A0C6P3Z0"/>
<accession>A0A0C6P3Z0</accession>
<dbReference type="NCBIfam" id="NF000642">
    <property type="entry name" value="PRK00024.1"/>
    <property type="match status" value="1"/>
</dbReference>
<name>A0A0C6P3Z0_BORBO</name>
<dbReference type="GO" id="GO:0008237">
    <property type="term" value="F:metallopeptidase activity"/>
    <property type="evidence" value="ECO:0007669"/>
    <property type="project" value="UniProtKB-KW"/>
</dbReference>
<dbReference type="PANTHER" id="PTHR30471">
    <property type="entry name" value="DNA REPAIR PROTEIN RADC"/>
    <property type="match status" value="1"/>
</dbReference>
<keyword evidence="5" id="KW-0482">Metalloprotease</keyword>
<evidence type="ECO:0000313" key="8">
    <source>
        <dbReference type="EMBL" id="CCJ52978.1"/>
    </source>
</evidence>
<evidence type="ECO:0000256" key="4">
    <source>
        <dbReference type="ARBA" id="ARBA00022833"/>
    </source>
</evidence>
<evidence type="ECO:0000256" key="3">
    <source>
        <dbReference type="ARBA" id="ARBA00022801"/>
    </source>
</evidence>
<keyword evidence="1" id="KW-0645">Protease</keyword>
<dbReference type="KEGG" id="bbh:BN112_1060"/>
<dbReference type="SMR" id="A0A0C6P3Z0"/>
<dbReference type="InterPro" id="IPR001405">
    <property type="entry name" value="UPF0758"/>
</dbReference>
<dbReference type="InterPro" id="IPR046778">
    <property type="entry name" value="UPF0758_N"/>
</dbReference>
<organism evidence="8 9">
    <name type="scientific">Bordetella bronchiseptica 253</name>
    <dbReference type="NCBI Taxonomy" id="568707"/>
    <lineage>
        <taxon>Bacteria</taxon>
        <taxon>Pseudomonadati</taxon>
        <taxon>Pseudomonadota</taxon>
        <taxon>Betaproteobacteria</taxon>
        <taxon>Burkholderiales</taxon>
        <taxon>Alcaligenaceae</taxon>
        <taxon>Bordetella</taxon>
    </lineage>
</organism>
<keyword evidence="4" id="KW-0862">Zinc</keyword>
<dbReference type="InterPro" id="IPR025657">
    <property type="entry name" value="RadC_JAB"/>
</dbReference>
<dbReference type="PROSITE" id="PS50249">
    <property type="entry name" value="MPN"/>
    <property type="match status" value="1"/>
</dbReference>
<dbReference type="NCBIfam" id="TIGR00608">
    <property type="entry name" value="radc"/>
    <property type="match status" value="1"/>
</dbReference>
<dbReference type="CDD" id="cd08071">
    <property type="entry name" value="MPN_DUF2466"/>
    <property type="match status" value="1"/>
</dbReference>
<protein>
    <submittedName>
        <fullName evidence="8">DNA repair protein</fullName>
    </submittedName>
</protein>
<dbReference type="InterPro" id="IPR037518">
    <property type="entry name" value="MPN"/>
</dbReference>
<evidence type="ECO:0000256" key="1">
    <source>
        <dbReference type="ARBA" id="ARBA00022670"/>
    </source>
</evidence>
<gene>
    <name evidence="8" type="primary">radC</name>
    <name evidence="8" type="ORF">BN112_1060</name>
</gene>
<evidence type="ECO:0000259" key="7">
    <source>
        <dbReference type="PROSITE" id="PS50249"/>
    </source>
</evidence>
<dbReference type="Pfam" id="PF04002">
    <property type="entry name" value="RadC"/>
    <property type="match status" value="1"/>
</dbReference>
<dbReference type="GeneID" id="56479371"/>
<evidence type="ECO:0000256" key="2">
    <source>
        <dbReference type="ARBA" id="ARBA00022723"/>
    </source>
</evidence>
<evidence type="ECO:0000256" key="5">
    <source>
        <dbReference type="ARBA" id="ARBA00023049"/>
    </source>
</evidence>
<keyword evidence="2" id="KW-0479">Metal-binding</keyword>
<reference evidence="8 9" key="1">
    <citation type="journal article" date="2012" name="BMC Genomics">
        <title>Comparative genomics of the classical Bordetella subspecies: the evolution and exchange of virulence-associated diversity amongst closely related pathogens.</title>
        <authorList>
            <person name="Park J."/>
            <person name="Zhang Y."/>
            <person name="Buboltz A.M."/>
            <person name="Zhang X."/>
            <person name="Schuster S.C."/>
            <person name="Ahuja U."/>
            <person name="Liu M."/>
            <person name="Miller J.F."/>
            <person name="Sebaihia M."/>
            <person name="Bentley S.D."/>
            <person name="Parkhill J."/>
            <person name="Harvill E.T."/>
        </authorList>
    </citation>
    <scope>NUCLEOTIDE SEQUENCE [LARGE SCALE GENOMIC DNA]</scope>
    <source>
        <strain evidence="8 9">253</strain>
    </source>
</reference>
<proteinExistence type="inferred from homology"/>
<dbReference type="GO" id="GO:0046872">
    <property type="term" value="F:metal ion binding"/>
    <property type="evidence" value="ECO:0007669"/>
    <property type="project" value="UniProtKB-KW"/>
</dbReference>
<dbReference type="HOGENOM" id="CLU_073529_0_1_4"/>
<dbReference type="EMBL" id="HE965806">
    <property type="protein sequence ID" value="CCJ52978.1"/>
    <property type="molecule type" value="Genomic_DNA"/>
</dbReference>
<dbReference type="PANTHER" id="PTHR30471:SF3">
    <property type="entry name" value="UPF0758 PROTEIN YEES-RELATED"/>
    <property type="match status" value="1"/>
</dbReference>
<evidence type="ECO:0000256" key="6">
    <source>
        <dbReference type="RuleBase" id="RU003797"/>
    </source>
</evidence>
<evidence type="ECO:0000313" key="9">
    <source>
        <dbReference type="Proteomes" id="UP000007564"/>
    </source>
</evidence>
<dbReference type="Gene3D" id="3.40.140.10">
    <property type="entry name" value="Cytidine Deaminase, domain 2"/>
    <property type="match status" value="1"/>
</dbReference>
<dbReference type="SUPFAM" id="SSF47781">
    <property type="entry name" value="RuvA domain 2-like"/>
    <property type="match status" value="1"/>
</dbReference>
<dbReference type="RefSeq" id="WP_003810520.1">
    <property type="nucleotide sequence ID" value="NC_019382.1"/>
</dbReference>
<comment type="similarity">
    <text evidence="6">Belongs to the UPF0758 family.</text>
</comment>
<feature type="domain" description="MPN" evidence="7">
    <location>
        <begin position="103"/>
        <end position="225"/>
    </location>
</feature>
<dbReference type="Pfam" id="PF20582">
    <property type="entry name" value="UPF0758_N"/>
    <property type="match status" value="1"/>
</dbReference>
<keyword evidence="3" id="KW-0378">Hydrolase</keyword>
<dbReference type="InterPro" id="IPR010994">
    <property type="entry name" value="RuvA_2-like"/>
</dbReference>
<dbReference type="GO" id="GO:0006508">
    <property type="term" value="P:proteolysis"/>
    <property type="evidence" value="ECO:0007669"/>
    <property type="project" value="UniProtKB-KW"/>
</dbReference>